<accession>A0A060Y4B5</accession>
<feature type="compositionally biased region" description="Polar residues" evidence="3">
    <location>
        <begin position="195"/>
        <end position="210"/>
    </location>
</feature>
<feature type="domain" description="DDHD" evidence="5">
    <location>
        <begin position="93"/>
        <end position="339"/>
    </location>
</feature>
<dbReference type="STRING" id="8022.A0A060Y4B5"/>
<dbReference type="PANTHER" id="PTHR23509:SF32">
    <property type="entry name" value="PHOSPHOLIPASE DDHD1"/>
    <property type="match status" value="1"/>
</dbReference>
<evidence type="ECO:0000259" key="4">
    <source>
        <dbReference type="PROSITE" id="PS50892"/>
    </source>
</evidence>
<name>A0A060Y4B5_ONCMY</name>
<comment type="similarity">
    <text evidence="1">Belongs to the PA-PLA1 family.</text>
</comment>
<evidence type="ECO:0008006" key="8">
    <source>
        <dbReference type="Google" id="ProtNLM"/>
    </source>
</evidence>
<dbReference type="CDD" id="cd14681">
    <property type="entry name" value="PH-STXBP6"/>
    <property type="match status" value="1"/>
</dbReference>
<dbReference type="AlphaFoldDB" id="A0A060Y4B5"/>
<dbReference type="InterPro" id="IPR037821">
    <property type="entry name" value="STXBP6_PH"/>
</dbReference>
<feature type="domain" description="V-SNARE coiled-coil homology" evidence="4">
    <location>
        <begin position="568"/>
        <end position="627"/>
    </location>
</feature>
<dbReference type="Pfam" id="PF02862">
    <property type="entry name" value="DDHD"/>
    <property type="match status" value="1"/>
</dbReference>
<dbReference type="GO" id="GO:0005737">
    <property type="term" value="C:cytoplasm"/>
    <property type="evidence" value="ECO:0007669"/>
    <property type="project" value="TreeGrafter"/>
</dbReference>
<dbReference type="Pfam" id="PF15277">
    <property type="entry name" value="Sec3-PIP2_bind"/>
    <property type="match status" value="1"/>
</dbReference>
<feature type="region of interest" description="Disordered" evidence="3">
    <location>
        <begin position="554"/>
        <end position="599"/>
    </location>
</feature>
<dbReference type="FunFam" id="2.30.29.90:FF:000002">
    <property type="entry name" value="syntaxin-binding protein 6"/>
    <property type="match status" value="1"/>
</dbReference>
<proteinExistence type="inferred from homology"/>
<reference evidence="6" key="1">
    <citation type="journal article" date="2014" name="Nat. Commun.">
        <title>The rainbow trout genome provides novel insights into evolution after whole-genome duplication in vertebrates.</title>
        <authorList>
            <person name="Berthelot C."/>
            <person name="Brunet F."/>
            <person name="Chalopin D."/>
            <person name="Juanchich A."/>
            <person name="Bernard M."/>
            <person name="Noel B."/>
            <person name="Bento P."/>
            <person name="Da Silva C."/>
            <person name="Labadie K."/>
            <person name="Alberti A."/>
            <person name="Aury J.M."/>
            <person name="Louis A."/>
            <person name="Dehais P."/>
            <person name="Bardou P."/>
            <person name="Montfort J."/>
            <person name="Klopp C."/>
            <person name="Cabau C."/>
            <person name="Gaspin C."/>
            <person name="Thorgaard G.H."/>
            <person name="Boussaha M."/>
            <person name="Quillet E."/>
            <person name="Guyomard R."/>
            <person name="Galiana D."/>
            <person name="Bobe J."/>
            <person name="Volff J.N."/>
            <person name="Genet C."/>
            <person name="Wincker P."/>
            <person name="Jaillon O."/>
            <person name="Roest Crollius H."/>
            <person name="Guiguen Y."/>
        </authorList>
    </citation>
    <scope>NUCLEOTIDE SEQUENCE [LARGE SCALE GENOMIC DNA]</scope>
</reference>
<evidence type="ECO:0000256" key="3">
    <source>
        <dbReference type="SAM" id="MobiDB-lite"/>
    </source>
</evidence>
<evidence type="ECO:0000259" key="5">
    <source>
        <dbReference type="PROSITE" id="PS51043"/>
    </source>
</evidence>
<dbReference type="PaxDb" id="8022-A0A060Y4B5"/>
<dbReference type="InterPro" id="IPR004177">
    <property type="entry name" value="DDHD_dom"/>
</dbReference>
<evidence type="ECO:0000313" key="7">
    <source>
        <dbReference type="Proteomes" id="UP000193380"/>
    </source>
</evidence>
<dbReference type="InterPro" id="IPR028258">
    <property type="entry name" value="Sec3-PIP2_bind"/>
</dbReference>
<feature type="region of interest" description="Disordered" evidence="3">
    <location>
        <begin position="467"/>
        <end position="517"/>
    </location>
</feature>
<reference evidence="6" key="2">
    <citation type="submission" date="2014-03" db="EMBL/GenBank/DDBJ databases">
        <authorList>
            <person name="Genoscope - CEA"/>
        </authorList>
    </citation>
    <scope>NUCLEOTIDE SEQUENCE</scope>
</reference>
<dbReference type="GO" id="GO:0004620">
    <property type="term" value="F:phospholipase activity"/>
    <property type="evidence" value="ECO:0007669"/>
    <property type="project" value="TreeGrafter"/>
</dbReference>
<dbReference type="PROSITE" id="PS51043">
    <property type="entry name" value="DDHD"/>
    <property type="match status" value="1"/>
</dbReference>
<dbReference type="PROSITE" id="PS50892">
    <property type="entry name" value="V_SNARE"/>
    <property type="match status" value="1"/>
</dbReference>
<dbReference type="InterPro" id="IPR042855">
    <property type="entry name" value="V_SNARE_CC"/>
</dbReference>
<evidence type="ECO:0000256" key="2">
    <source>
        <dbReference type="PROSITE-ProRule" id="PRU00290"/>
    </source>
</evidence>
<evidence type="ECO:0000256" key="1">
    <source>
        <dbReference type="ARBA" id="ARBA00038464"/>
    </source>
</evidence>
<sequence length="627" mass="69322">MRNPEFGESGKVSIVSHSLGCVITFDIMTGWDPVRFHHEELWADPEEMQERWPSCQGRQLQEEMRLTRLRLRDLENQFAGLQSPSSEGSSSALKFKVENFFCMGSPLAVFLALRGIRPGNNVTQDHILPKSICQRLFNVFHPTDPVAYRLEPLILKNYSNISPVQIHWYNTCSPTPYDQIRPTLLNPALKERASISDTESLPSPCTSPPQTRRHYGESITNLGKASIMGAASLGKGIGGIFFSRFSRSSGQVGNVEEEPSDSEGGVLEVDNAISGEEGVATELEKLPVVEETREIESSISRSTSAILDNTTSVSASWWSKTTKKITMNIQSVINREVFAPRDERILVAVEVKRRKRKKVPFLPTGGKGEYMTYICLSVTNKRPAQLLITKVKQFGGSAPFTRRSQWSVEQLRQVDGIDPNKDCPEFDLVFDNAFDQWVASSAAEKCIFIQIMYHACQTYWEGKERVPGGLGSPAGDQQKDQRASPGAPVSPGSQGGQRGGPGAQARRKSTVGPRPRQTEFVNCQSKLTGDACTVNLVIYRCKVFFNRVKKVMVSKQSSPQAGAGHRASPSGQRPPGGSMASVVKRASQALQERGERLGRAEDKTVDLMHKAQQFADTAHKLALKYSN</sequence>
<keyword evidence="2" id="KW-0175">Coiled coil</keyword>
<dbReference type="InterPro" id="IPR058055">
    <property type="entry name" value="PA-PLA1"/>
</dbReference>
<dbReference type="SMART" id="SM01127">
    <property type="entry name" value="DDHD"/>
    <property type="match status" value="1"/>
</dbReference>
<dbReference type="Gene3D" id="2.30.29.90">
    <property type="match status" value="1"/>
</dbReference>
<dbReference type="GO" id="GO:0046872">
    <property type="term" value="F:metal ion binding"/>
    <property type="evidence" value="ECO:0007669"/>
    <property type="project" value="InterPro"/>
</dbReference>
<feature type="compositionally biased region" description="Gly residues" evidence="3">
    <location>
        <begin position="493"/>
        <end position="502"/>
    </location>
</feature>
<evidence type="ECO:0000313" key="6">
    <source>
        <dbReference type="EMBL" id="CDQ84040.1"/>
    </source>
</evidence>
<dbReference type="SUPFAM" id="SSF58038">
    <property type="entry name" value="SNARE fusion complex"/>
    <property type="match status" value="1"/>
</dbReference>
<dbReference type="SMART" id="SM01313">
    <property type="entry name" value="Sec3-PIP2_bind"/>
    <property type="match status" value="1"/>
</dbReference>
<dbReference type="PANTHER" id="PTHR23509">
    <property type="entry name" value="PA-PL1 PHOSPHOLIPASE FAMILY"/>
    <property type="match status" value="1"/>
</dbReference>
<dbReference type="Proteomes" id="UP000193380">
    <property type="component" value="Unassembled WGS sequence"/>
</dbReference>
<organism evidence="6 7">
    <name type="scientific">Oncorhynchus mykiss</name>
    <name type="common">Rainbow trout</name>
    <name type="synonym">Salmo gairdneri</name>
    <dbReference type="NCBI Taxonomy" id="8022"/>
    <lineage>
        <taxon>Eukaryota</taxon>
        <taxon>Metazoa</taxon>
        <taxon>Chordata</taxon>
        <taxon>Craniata</taxon>
        <taxon>Vertebrata</taxon>
        <taxon>Euteleostomi</taxon>
        <taxon>Actinopterygii</taxon>
        <taxon>Neopterygii</taxon>
        <taxon>Teleostei</taxon>
        <taxon>Protacanthopterygii</taxon>
        <taxon>Salmoniformes</taxon>
        <taxon>Salmonidae</taxon>
        <taxon>Salmoninae</taxon>
        <taxon>Oncorhynchus</taxon>
    </lineage>
</organism>
<dbReference type="EMBL" id="FR906317">
    <property type="protein sequence ID" value="CDQ84040.1"/>
    <property type="molecule type" value="Genomic_DNA"/>
</dbReference>
<gene>
    <name evidence="6" type="ORF">GSONMT00038597001</name>
</gene>
<dbReference type="Gene3D" id="1.20.5.110">
    <property type="match status" value="1"/>
</dbReference>
<feature type="region of interest" description="Disordered" evidence="3">
    <location>
        <begin position="193"/>
        <end position="215"/>
    </location>
</feature>
<protein>
    <recommendedName>
        <fullName evidence="8">DDHD domain-containing protein</fullName>
    </recommendedName>
</protein>